<evidence type="ECO:0000313" key="2">
    <source>
        <dbReference type="Proteomes" id="UP000239477"/>
    </source>
</evidence>
<dbReference type="GO" id="GO:0016740">
    <property type="term" value="F:transferase activity"/>
    <property type="evidence" value="ECO:0007669"/>
    <property type="project" value="UniProtKB-KW"/>
</dbReference>
<dbReference type="CDD" id="cd16439">
    <property type="entry name" value="beta_Kdo_transferase_KpsC_2"/>
    <property type="match status" value="1"/>
</dbReference>
<reference evidence="1 2" key="1">
    <citation type="submission" date="2017-09" db="EMBL/GenBank/DDBJ databases">
        <title>Genomic, metabolic, and phenotypic characteristics of bacterial isolates from the natural microbiome of the model nematode Caenorhabditis elegans.</title>
        <authorList>
            <person name="Zimmermann J."/>
            <person name="Obeng N."/>
            <person name="Yang W."/>
            <person name="Obeng O."/>
            <person name="Kissoyan K."/>
            <person name="Pees B."/>
            <person name="Dirksen P."/>
            <person name="Hoppner M."/>
            <person name="Franke A."/>
            <person name="Rosenstiel P."/>
            <person name="Leippe M."/>
            <person name="Dierking K."/>
            <person name="Kaleta C."/>
            <person name="Schulenburg H."/>
        </authorList>
    </citation>
    <scope>NUCLEOTIDE SEQUENCE [LARGE SCALE GENOMIC DNA]</scope>
    <source>
        <strain evidence="1 2">MYb73</strain>
    </source>
</reference>
<dbReference type="EMBL" id="CP023270">
    <property type="protein sequence ID" value="AVJ28006.1"/>
    <property type="molecule type" value="Genomic_DNA"/>
</dbReference>
<dbReference type="InterPro" id="IPR007833">
    <property type="entry name" value="Capsule_polysaccharide_synth"/>
</dbReference>
<dbReference type="Pfam" id="PF05159">
    <property type="entry name" value="Capsule_synth"/>
    <property type="match status" value="4"/>
</dbReference>
<keyword evidence="1" id="KW-0808">Transferase</keyword>
<organism evidence="1 2">
    <name type="scientific">Achromobacter spanius</name>
    <dbReference type="NCBI Taxonomy" id="217203"/>
    <lineage>
        <taxon>Bacteria</taxon>
        <taxon>Pseudomonadati</taxon>
        <taxon>Pseudomonadota</taxon>
        <taxon>Betaproteobacteria</taxon>
        <taxon>Burkholderiales</taxon>
        <taxon>Alcaligenaceae</taxon>
        <taxon>Achromobacter</taxon>
    </lineage>
</organism>
<name>A0A2S0I7I0_9BURK</name>
<proteinExistence type="predicted"/>
<gene>
    <name evidence="1" type="ORF">CLM73_13255</name>
</gene>
<dbReference type="CDD" id="cd16440">
    <property type="entry name" value="beta_Kdo_transferase_KpsC_1"/>
    <property type="match status" value="1"/>
</dbReference>
<dbReference type="AlphaFoldDB" id="A0A2S0I7I0"/>
<evidence type="ECO:0000313" key="1">
    <source>
        <dbReference type="EMBL" id="AVJ28006.1"/>
    </source>
</evidence>
<dbReference type="RefSeq" id="WP_105238823.1">
    <property type="nucleotide sequence ID" value="NZ_CP023270.1"/>
</dbReference>
<accession>A0A2S0I7I0</accession>
<keyword evidence="2" id="KW-1185">Reference proteome</keyword>
<protein>
    <submittedName>
        <fullName evidence="1">Beta-3-deoxy-D-manno-oct-2-ulosonic acid transferase</fullName>
    </submittedName>
</protein>
<dbReference type="Proteomes" id="UP000239477">
    <property type="component" value="Chromosome"/>
</dbReference>
<dbReference type="GO" id="GO:0015774">
    <property type="term" value="P:polysaccharide transport"/>
    <property type="evidence" value="ECO:0007669"/>
    <property type="project" value="InterPro"/>
</dbReference>
<sequence>MSFSTFSRQLARLPYLDTFLGHRVTHLSVGHFFGVRKLSALYGWGLRPSTRLPRRLANQFGVPFINLEDGFLRSYAPGRDFPPVSLVLDRQGIYYAADRPSDLEALLESDSDILRGPGTDHAMALERILAEGLSKYNHAPDIDSLPGRASGPRILIIDQTRGDASVKYGLANAHSFNEMVEAARRDNPGATFYIKTHPEVSSGAKSGYLSELASDERCTMLRDPISPASLLKHVDKVYTVTSHLGFEALLRGLPVHCFGLPWYAGWGCTHDALICERRTKRRTVNELFAAAYMHYTRYLDPTTGLIGSIFDAIEWLAHQRRSHHRHSGRTIAIGYRRWKAENVEPFLRFNGKAPNFVKDATAAAALKPSPADHLVVWGTDAPPPVKVLAQASGAQLLRMEDGFVRSVGLGSDFVPPSALVLDGQGLYFDPRQASDLEDMLNVREFTDEDRKRSRLVREMIVANGITKYNVEPDEIPSWSDPDRYTILVPGQVEDDASVRYGSQHVQTNLQLLRAVRLAAPAAYIVYKPHPDVMANNRIGRLHRSAALAFANTIESKSSIVSCIEACDEVHTITSLSGFDALLRGKSVTTYGTPFYAGWGLTTDRMAAARRQRKLTLDDLVAGALLHYPIYFDRCLNGYTTCEATLRYLIKARKLQSRYGVHAPSRQSHWKRQWKKIAIWIRAGFTVTR</sequence>
<dbReference type="GO" id="GO:0000271">
    <property type="term" value="P:polysaccharide biosynthetic process"/>
    <property type="evidence" value="ECO:0007669"/>
    <property type="project" value="InterPro"/>
</dbReference>
<dbReference type="OrthoDB" id="543755at2"/>